<evidence type="ECO:0000313" key="2">
    <source>
        <dbReference type="Proteomes" id="UP000501690"/>
    </source>
</evidence>
<dbReference type="EMBL" id="CP039354">
    <property type="protein sequence ID" value="QCE09775.1"/>
    <property type="molecule type" value="Genomic_DNA"/>
</dbReference>
<gene>
    <name evidence="1" type="ORF">DEO72_LG10g998</name>
</gene>
<keyword evidence="2" id="KW-1185">Reference proteome</keyword>
<dbReference type="AlphaFoldDB" id="A0A4D6NC92"/>
<reference evidence="1 2" key="1">
    <citation type="submission" date="2019-04" db="EMBL/GenBank/DDBJ databases">
        <title>An improved genome assembly and genetic linkage map for asparagus bean, Vigna unguiculata ssp. sesquipedialis.</title>
        <authorList>
            <person name="Xia Q."/>
            <person name="Zhang R."/>
            <person name="Dong Y."/>
        </authorList>
    </citation>
    <scope>NUCLEOTIDE SEQUENCE [LARGE SCALE GENOMIC DNA]</scope>
    <source>
        <tissue evidence="1">Leaf</tissue>
    </source>
</reference>
<organism evidence="1 2">
    <name type="scientific">Vigna unguiculata</name>
    <name type="common">Cowpea</name>
    <dbReference type="NCBI Taxonomy" id="3917"/>
    <lineage>
        <taxon>Eukaryota</taxon>
        <taxon>Viridiplantae</taxon>
        <taxon>Streptophyta</taxon>
        <taxon>Embryophyta</taxon>
        <taxon>Tracheophyta</taxon>
        <taxon>Spermatophyta</taxon>
        <taxon>Magnoliopsida</taxon>
        <taxon>eudicotyledons</taxon>
        <taxon>Gunneridae</taxon>
        <taxon>Pentapetalae</taxon>
        <taxon>rosids</taxon>
        <taxon>fabids</taxon>
        <taxon>Fabales</taxon>
        <taxon>Fabaceae</taxon>
        <taxon>Papilionoideae</taxon>
        <taxon>50 kb inversion clade</taxon>
        <taxon>NPAAA clade</taxon>
        <taxon>indigoferoid/millettioid clade</taxon>
        <taxon>Phaseoleae</taxon>
        <taxon>Vigna</taxon>
    </lineage>
</organism>
<name>A0A4D6NC92_VIGUN</name>
<accession>A0A4D6NC92</accession>
<evidence type="ECO:0000313" key="1">
    <source>
        <dbReference type="EMBL" id="QCE09775.1"/>
    </source>
</evidence>
<protein>
    <submittedName>
        <fullName evidence="1">Uncharacterized protein</fullName>
    </submittedName>
</protein>
<sequence>MTHLKASKHICFTVSPGTTSWARSASDFQIAWRGTRTARCLAPLMPLSFSYRLADRSSLLRATPSVAFCHCNYRLAGLVLSSGAALVQQ</sequence>
<dbReference type="Proteomes" id="UP000501690">
    <property type="component" value="Linkage Group LG10"/>
</dbReference>
<proteinExistence type="predicted"/>